<feature type="coiled-coil region" evidence="1">
    <location>
        <begin position="94"/>
        <end position="121"/>
    </location>
</feature>
<evidence type="ECO:0000313" key="3">
    <source>
        <dbReference type="Proteomes" id="UP000606921"/>
    </source>
</evidence>
<proteinExistence type="predicted"/>
<keyword evidence="1" id="KW-0175">Coiled coil</keyword>
<reference evidence="2 3" key="1">
    <citation type="submission" date="2020-11" db="EMBL/GenBank/DDBJ databases">
        <authorList>
            <person name="Lassalle F."/>
        </authorList>
    </citation>
    <scope>NUCLEOTIDE SEQUENCE [LARGE SCALE GENOMIC DNA]</scope>
    <source>
        <strain evidence="2 3">JC140</strain>
    </source>
</reference>
<dbReference type="EMBL" id="CABFWF030000001">
    <property type="protein sequence ID" value="CAD7023262.1"/>
    <property type="molecule type" value="Genomic_DNA"/>
</dbReference>
<keyword evidence="3" id="KW-1185">Reference proteome</keyword>
<gene>
    <name evidence="2" type="ORF">REJC140_00147</name>
</gene>
<evidence type="ECO:0000256" key="1">
    <source>
        <dbReference type="SAM" id="Coils"/>
    </source>
</evidence>
<accession>A0ABM8PCS8</accession>
<evidence type="ECO:0000313" key="2">
    <source>
        <dbReference type="EMBL" id="CAD7023262.1"/>
    </source>
</evidence>
<sequence>MLGSHDKELGSRPKRVFTSRKKAMAAVFEAQKTFRDAWPLERYGKLDNVFFEAVRFISPRVTKQFTARRARSIYEGTARRIDSEEMDALRAAEREQARIEQRELRARLASLDEKIAAFEASAHRQEVAGPVSEVGR</sequence>
<name>A0ABM8PCS8_9HYPH</name>
<organism evidence="2 3">
    <name type="scientific">Pseudorhizobium endolithicum</name>
    <dbReference type="NCBI Taxonomy" id="1191678"/>
    <lineage>
        <taxon>Bacteria</taxon>
        <taxon>Pseudomonadati</taxon>
        <taxon>Pseudomonadota</taxon>
        <taxon>Alphaproteobacteria</taxon>
        <taxon>Hyphomicrobiales</taxon>
        <taxon>Rhizobiaceae</taxon>
        <taxon>Rhizobium/Agrobacterium group</taxon>
        <taxon>Pseudorhizobium</taxon>
    </lineage>
</organism>
<comment type="caution">
    <text evidence="2">The sequence shown here is derived from an EMBL/GenBank/DDBJ whole genome shotgun (WGS) entry which is preliminary data.</text>
</comment>
<protein>
    <submittedName>
        <fullName evidence="2">Uncharacterized protein</fullName>
    </submittedName>
</protein>
<dbReference type="Proteomes" id="UP000606921">
    <property type="component" value="Unassembled WGS sequence"/>
</dbReference>